<evidence type="ECO:0000256" key="1">
    <source>
        <dbReference type="ARBA" id="ARBA00006817"/>
    </source>
</evidence>
<accession>A0ABU4VK61</accession>
<evidence type="ECO:0000313" key="5">
    <source>
        <dbReference type="Proteomes" id="UP001277761"/>
    </source>
</evidence>
<feature type="region of interest" description="Disordered" evidence="2">
    <location>
        <begin position="129"/>
        <end position="148"/>
    </location>
</feature>
<dbReference type="InterPro" id="IPR023393">
    <property type="entry name" value="START-like_dom_sf"/>
</dbReference>
<comment type="caution">
    <text evidence="4">The sequence shown here is derived from an EMBL/GenBank/DDBJ whole genome shotgun (WGS) entry which is preliminary data.</text>
</comment>
<evidence type="ECO:0000259" key="3">
    <source>
        <dbReference type="Pfam" id="PF08327"/>
    </source>
</evidence>
<dbReference type="Gene3D" id="3.30.530.20">
    <property type="match status" value="1"/>
</dbReference>
<reference evidence="4 5" key="1">
    <citation type="submission" date="2023-11" db="EMBL/GenBank/DDBJ databases">
        <authorList>
            <person name="Xu M."/>
            <person name="Jiang T."/>
        </authorList>
    </citation>
    <scope>NUCLEOTIDE SEQUENCE [LARGE SCALE GENOMIC DNA]</scope>
    <source>
        <strain evidence="4 5">SD</strain>
    </source>
</reference>
<dbReference type="InterPro" id="IPR013538">
    <property type="entry name" value="ASHA1/2-like_C"/>
</dbReference>
<dbReference type="EMBL" id="JAXAVX010000005">
    <property type="protein sequence ID" value="MDX8152203.1"/>
    <property type="molecule type" value="Genomic_DNA"/>
</dbReference>
<protein>
    <submittedName>
        <fullName evidence="4">SRPBCC domain-containing protein</fullName>
    </submittedName>
</protein>
<proteinExistence type="inferred from homology"/>
<sequence>MTQPHHDRPTAEPDLLEDAVRRERLLPAAREDAWTMLATPEGLERWLAEDVDVELRPGARGRMTVDGRERDVEIEEVVPGRRLSLTWSGDGEEPALVELTLDDAPGGTRVVVVELPVRALRVVAVPGHAPVSRRHGGGAPQARALARA</sequence>
<evidence type="ECO:0000256" key="2">
    <source>
        <dbReference type="SAM" id="MobiDB-lite"/>
    </source>
</evidence>
<comment type="similarity">
    <text evidence="1">Belongs to the AHA1 family.</text>
</comment>
<keyword evidence="5" id="KW-1185">Reference proteome</keyword>
<dbReference type="CDD" id="cd07814">
    <property type="entry name" value="SRPBCC_CalC_Aha1-like"/>
    <property type="match status" value="1"/>
</dbReference>
<dbReference type="Proteomes" id="UP001277761">
    <property type="component" value="Unassembled WGS sequence"/>
</dbReference>
<feature type="domain" description="Activator of Hsp90 ATPase homologue 1/2-like C-terminal" evidence="3">
    <location>
        <begin position="28"/>
        <end position="114"/>
    </location>
</feature>
<organism evidence="4 5">
    <name type="scientific">Patulibacter brassicae</name>
    <dbReference type="NCBI Taxonomy" id="1705717"/>
    <lineage>
        <taxon>Bacteria</taxon>
        <taxon>Bacillati</taxon>
        <taxon>Actinomycetota</taxon>
        <taxon>Thermoleophilia</taxon>
        <taxon>Solirubrobacterales</taxon>
        <taxon>Patulibacteraceae</taxon>
        <taxon>Patulibacter</taxon>
    </lineage>
</organism>
<dbReference type="RefSeq" id="WP_319954359.1">
    <property type="nucleotide sequence ID" value="NZ_JAXAVX010000005.1"/>
</dbReference>
<dbReference type="SUPFAM" id="SSF55961">
    <property type="entry name" value="Bet v1-like"/>
    <property type="match status" value="1"/>
</dbReference>
<name>A0ABU4VK61_9ACTN</name>
<evidence type="ECO:0000313" key="4">
    <source>
        <dbReference type="EMBL" id="MDX8152203.1"/>
    </source>
</evidence>
<gene>
    <name evidence="4" type="ORF">SK069_11400</name>
</gene>
<dbReference type="Pfam" id="PF08327">
    <property type="entry name" value="AHSA1"/>
    <property type="match status" value="1"/>
</dbReference>